<evidence type="ECO:0000313" key="2">
    <source>
        <dbReference type="EMBL" id="VFJ59541.1"/>
    </source>
</evidence>
<accession>A0A450SZ84</accession>
<evidence type="ECO:0000256" key="1">
    <source>
        <dbReference type="SAM" id="Phobius"/>
    </source>
</evidence>
<keyword evidence="1" id="KW-0472">Membrane</keyword>
<feature type="transmembrane region" description="Helical" evidence="1">
    <location>
        <begin position="12"/>
        <end position="32"/>
    </location>
</feature>
<reference evidence="2" key="1">
    <citation type="submission" date="2019-02" db="EMBL/GenBank/DDBJ databases">
        <authorList>
            <person name="Gruber-Vodicka R. H."/>
            <person name="Seah K. B. B."/>
        </authorList>
    </citation>
    <scope>NUCLEOTIDE SEQUENCE</scope>
    <source>
        <strain evidence="2">BECK_BZ106</strain>
    </source>
</reference>
<proteinExistence type="predicted"/>
<dbReference type="AlphaFoldDB" id="A0A450SZ84"/>
<protein>
    <submittedName>
        <fullName evidence="2">Uncharacterized protein</fullName>
    </submittedName>
</protein>
<organism evidence="2">
    <name type="scientific">Candidatus Kentrum sp. FW</name>
    <dbReference type="NCBI Taxonomy" id="2126338"/>
    <lineage>
        <taxon>Bacteria</taxon>
        <taxon>Pseudomonadati</taxon>
        <taxon>Pseudomonadota</taxon>
        <taxon>Gammaproteobacteria</taxon>
        <taxon>Candidatus Kentrum</taxon>
    </lineage>
</organism>
<gene>
    <name evidence="2" type="ORF">BECKFW1821B_GA0114236_104819</name>
</gene>
<keyword evidence="1" id="KW-0812">Transmembrane</keyword>
<name>A0A450SZ84_9GAMM</name>
<keyword evidence="1" id="KW-1133">Transmembrane helix</keyword>
<dbReference type="EMBL" id="CAADFD010000048">
    <property type="protein sequence ID" value="VFJ59541.1"/>
    <property type="molecule type" value="Genomic_DNA"/>
</dbReference>
<sequence>MYKKVQEVDFFTILLVFEKINIVMLIFFYGAFDIRAFDAIENSDEHYRKNR</sequence>